<dbReference type="EC" id="4.1.3.38" evidence="8 12"/>
<proteinExistence type="inferred from homology"/>
<evidence type="ECO:0000256" key="10">
    <source>
        <dbReference type="ARBA" id="ARBA00054027"/>
    </source>
</evidence>
<dbReference type="InterPro" id="IPR017824">
    <property type="entry name" value="Aminodeoxychorismate_lyase_IV"/>
</dbReference>
<evidence type="ECO:0000313" key="13">
    <source>
        <dbReference type="EMBL" id="PWK49274.1"/>
    </source>
</evidence>
<evidence type="ECO:0000256" key="2">
    <source>
        <dbReference type="ARBA" id="ARBA00009320"/>
    </source>
</evidence>
<comment type="function">
    <text evidence="10">Involved in the biosynthesis of p-aminobenzoate (PABA), a precursor of tetrahydrofolate. Converts 4-amino-4-deoxychorismate into 4-aminobenzoate (PABA) and pyruvate.</text>
</comment>
<dbReference type="FunFam" id="3.20.10.10:FF:000002">
    <property type="entry name" value="D-alanine aminotransferase"/>
    <property type="match status" value="1"/>
</dbReference>
<dbReference type="InterPro" id="IPR050571">
    <property type="entry name" value="Class-IV_PLP-Dep_Aminotrnsfr"/>
</dbReference>
<dbReference type="PANTHER" id="PTHR42743">
    <property type="entry name" value="AMINO-ACID AMINOTRANSFERASE"/>
    <property type="match status" value="1"/>
</dbReference>
<comment type="subunit">
    <text evidence="3">Homodimer.</text>
</comment>
<dbReference type="Gene3D" id="3.20.10.10">
    <property type="entry name" value="D-amino Acid Aminotransferase, subunit A, domain 2"/>
    <property type="match status" value="1"/>
</dbReference>
<comment type="pathway">
    <text evidence="7">Cofactor biosynthesis; tetrahydrofolate biosynthesis; 4-aminobenzoate from chorismate: step 2/2.</text>
</comment>
<keyword evidence="4" id="KW-0663">Pyridoxal phosphate</keyword>
<evidence type="ECO:0000256" key="12">
    <source>
        <dbReference type="NCBIfam" id="TIGR03461"/>
    </source>
</evidence>
<evidence type="ECO:0000256" key="3">
    <source>
        <dbReference type="ARBA" id="ARBA00011738"/>
    </source>
</evidence>
<evidence type="ECO:0000256" key="4">
    <source>
        <dbReference type="ARBA" id="ARBA00022898"/>
    </source>
</evidence>
<evidence type="ECO:0000256" key="6">
    <source>
        <dbReference type="ARBA" id="ARBA00023239"/>
    </source>
</evidence>
<keyword evidence="14" id="KW-1185">Reference proteome</keyword>
<keyword evidence="5" id="KW-0289">Folate biosynthesis</keyword>
<dbReference type="Gene3D" id="3.30.470.10">
    <property type="match status" value="1"/>
</dbReference>
<keyword evidence="6 13" id="KW-0456">Lyase</keyword>
<comment type="similarity">
    <text evidence="2">Belongs to the class-IV pyridoxal-phosphate-dependent aminotransferase family.</text>
</comment>
<comment type="cofactor">
    <cofactor evidence="1">
        <name>pyridoxal 5'-phosphate</name>
        <dbReference type="ChEBI" id="CHEBI:597326"/>
    </cofactor>
</comment>
<dbReference type="Proteomes" id="UP000245790">
    <property type="component" value="Unassembled WGS sequence"/>
</dbReference>
<dbReference type="InterPro" id="IPR043131">
    <property type="entry name" value="BCAT-like_N"/>
</dbReference>
<dbReference type="EMBL" id="QGGU01000008">
    <property type="protein sequence ID" value="PWK49274.1"/>
    <property type="molecule type" value="Genomic_DNA"/>
</dbReference>
<dbReference type="SUPFAM" id="SSF56752">
    <property type="entry name" value="D-aminoacid aminotransferase-like PLP-dependent enzymes"/>
    <property type="match status" value="1"/>
</dbReference>
<evidence type="ECO:0000256" key="9">
    <source>
        <dbReference type="ARBA" id="ARBA00049529"/>
    </source>
</evidence>
<organism evidence="13 14">
    <name type="scientific">Pleionea mediterranea</name>
    <dbReference type="NCBI Taxonomy" id="523701"/>
    <lineage>
        <taxon>Bacteria</taxon>
        <taxon>Pseudomonadati</taxon>
        <taxon>Pseudomonadota</taxon>
        <taxon>Gammaproteobacteria</taxon>
        <taxon>Oceanospirillales</taxon>
        <taxon>Pleioneaceae</taxon>
        <taxon>Pleionea</taxon>
    </lineage>
</organism>
<gene>
    <name evidence="13" type="ORF">C8D97_108184</name>
</gene>
<comment type="caution">
    <text evidence="13">The sequence shown here is derived from an EMBL/GenBank/DDBJ whole genome shotgun (WGS) entry which is preliminary data.</text>
</comment>
<dbReference type="GO" id="GO:0046656">
    <property type="term" value="P:folic acid biosynthetic process"/>
    <property type="evidence" value="ECO:0007669"/>
    <property type="project" value="UniProtKB-KW"/>
</dbReference>
<evidence type="ECO:0000256" key="8">
    <source>
        <dbReference type="ARBA" id="ARBA00035676"/>
    </source>
</evidence>
<sequence>MEFITEQNNISLSPQDRGLLYGDGFFTTVRIANHQPVFWPLHQQRLVNSAKRLGFSDFDVTLLDSKLDDLPVQGILKIIVTRGEGKRGYAIPATSLYKCIIQVTDLPDNRNILTTALNLNISNVPASKNQLLAGIKHLNRLDNVLARTAALNAGFDDGLMMCDGNVISATQANVFFVTDGKVETPRLTSAGVEGVMKKQVIDWLSEKAIVVNETDISEQCLGKYDEVFITNCVMGVSSVNRVNQFDFTNHIVTDYLHSKFQSIIQ</sequence>
<dbReference type="NCBIfam" id="TIGR03461">
    <property type="entry name" value="pabC_Proteo"/>
    <property type="match status" value="1"/>
</dbReference>
<dbReference type="Pfam" id="PF01063">
    <property type="entry name" value="Aminotran_4"/>
    <property type="match status" value="1"/>
</dbReference>
<dbReference type="GO" id="GO:0008696">
    <property type="term" value="F:4-amino-4-deoxychorismate lyase activity"/>
    <property type="evidence" value="ECO:0007669"/>
    <property type="project" value="UniProtKB-UniRule"/>
</dbReference>
<dbReference type="AlphaFoldDB" id="A0A316FKP1"/>
<dbReference type="InterPro" id="IPR001544">
    <property type="entry name" value="Aminotrans_IV"/>
</dbReference>
<evidence type="ECO:0000256" key="5">
    <source>
        <dbReference type="ARBA" id="ARBA00022909"/>
    </source>
</evidence>
<dbReference type="InterPro" id="IPR043132">
    <property type="entry name" value="BCAT-like_C"/>
</dbReference>
<name>A0A316FKP1_9GAMM</name>
<evidence type="ECO:0000256" key="7">
    <source>
        <dbReference type="ARBA" id="ARBA00035633"/>
    </source>
</evidence>
<evidence type="ECO:0000256" key="1">
    <source>
        <dbReference type="ARBA" id="ARBA00001933"/>
    </source>
</evidence>
<evidence type="ECO:0000256" key="11">
    <source>
        <dbReference type="ARBA" id="ARBA00069174"/>
    </source>
</evidence>
<dbReference type="PANTHER" id="PTHR42743:SF2">
    <property type="entry name" value="AMINODEOXYCHORISMATE LYASE"/>
    <property type="match status" value="1"/>
</dbReference>
<dbReference type="GO" id="GO:0030170">
    <property type="term" value="F:pyridoxal phosphate binding"/>
    <property type="evidence" value="ECO:0007669"/>
    <property type="project" value="InterPro"/>
</dbReference>
<reference evidence="13 14" key="1">
    <citation type="submission" date="2018-05" db="EMBL/GenBank/DDBJ databases">
        <title>Genomic Encyclopedia of Type Strains, Phase IV (KMG-IV): sequencing the most valuable type-strain genomes for metagenomic binning, comparative biology and taxonomic classification.</title>
        <authorList>
            <person name="Goeker M."/>
        </authorList>
    </citation>
    <scope>NUCLEOTIDE SEQUENCE [LARGE SCALE GENOMIC DNA]</scope>
    <source>
        <strain evidence="13 14">DSM 25350</strain>
    </source>
</reference>
<dbReference type="GO" id="GO:0008153">
    <property type="term" value="P:4-aminobenzoate biosynthetic process"/>
    <property type="evidence" value="ECO:0007669"/>
    <property type="project" value="UniProtKB-UniRule"/>
</dbReference>
<dbReference type="InterPro" id="IPR036038">
    <property type="entry name" value="Aminotransferase-like"/>
</dbReference>
<evidence type="ECO:0000313" key="14">
    <source>
        <dbReference type="Proteomes" id="UP000245790"/>
    </source>
</evidence>
<comment type="catalytic activity">
    <reaction evidence="9">
        <text>4-amino-4-deoxychorismate = 4-aminobenzoate + pyruvate + H(+)</text>
        <dbReference type="Rhea" id="RHEA:16201"/>
        <dbReference type="ChEBI" id="CHEBI:15361"/>
        <dbReference type="ChEBI" id="CHEBI:15378"/>
        <dbReference type="ChEBI" id="CHEBI:17836"/>
        <dbReference type="ChEBI" id="CHEBI:58406"/>
        <dbReference type="EC" id="4.1.3.38"/>
    </reaction>
</comment>
<dbReference type="OrthoDB" id="9805628at2"/>
<dbReference type="RefSeq" id="WP_109764066.1">
    <property type="nucleotide sequence ID" value="NZ_QGGU01000008.1"/>
</dbReference>
<dbReference type="GO" id="GO:0005829">
    <property type="term" value="C:cytosol"/>
    <property type="evidence" value="ECO:0007669"/>
    <property type="project" value="TreeGrafter"/>
</dbReference>
<accession>A0A316FKP1</accession>
<protein>
    <recommendedName>
        <fullName evidence="11 12">Aminodeoxychorismate lyase</fullName>
        <ecNumber evidence="8 12">4.1.3.38</ecNumber>
    </recommendedName>
</protein>